<dbReference type="EMBL" id="AVQL01000090">
    <property type="protein sequence ID" value="KEQ02120.1"/>
    <property type="molecule type" value="Genomic_DNA"/>
</dbReference>
<organism evidence="1 2">
    <name type="scientific">Snodgrassella alvi SCGC AB-598-J21</name>
    <dbReference type="NCBI Taxonomy" id="1385367"/>
    <lineage>
        <taxon>Bacteria</taxon>
        <taxon>Pseudomonadati</taxon>
        <taxon>Pseudomonadota</taxon>
        <taxon>Betaproteobacteria</taxon>
        <taxon>Neisseriales</taxon>
        <taxon>Neisseriaceae</taxon>
        <taxon>Snodgrassella</taxon>
    </lineage>
</organism>
<dbReference type="AlphaFoldDB" id="A0A074VIA5"/>
<proteinExistence type="predicted"/>
<accession>A0A074VIA5</accession>
<dbReference type="Proteomes" id="UP000027644">
    <property type="component" value="Unassembled WGS sequence"/>
</dbReference>
<evidence type="ECO:0000313" key="2">
    <source>
        <dbReference type="Proteomes" id="UP000027644"/>
    </source>
</evidence>
<protein>
    <submittedName>
        <fullName evidence="1">Uncharacterized protein</fullName>
    </submittedName>
</protein>
<feature type="non-terminal residue" evidence="1">
    <location>
        <position position="65"/>
    </location>
</feature>
<reference evidence="1 2" key="1">
    <citation type="journal article" date="2014" name="PLoS Genet.">
        <title>Hidden diversity in honey bee gut symbionts detected by single-cell genomics.</title>
        <authorList>
            <person name="Engel P."/>
            <person name="Stepanauskas R."/>
            <person name="Moran N."/>
        </authorList>
    </citation>
    <scope>NUCLEOTIDE SEQUENCE [LARGE SCALE GENOMIC DNA]</scope>
    <source>
        <strain evidence="1 2">SCGC AB-598-J21</strain>
    </source>
</reference>
<gene>
    <name evidence="1" type="ORF">SASC598J21_000970</name>
</gene>
<sequence length="65" mass="7698">MTDYSKTVNLLDTPFPMRGNLAKREGGWLKSWYEQKRYQKLRKLAAGWVNIEYLIKQANLHGEQL</sequence>
<comment type="caution">
    <text evidence="1">The sequence shown here is derived from an EMBL/GenBank/DDBJ whole genome shotgun (WGS) entry which is preliminary data.</text>
</comment>
<evidence type="ECO:0000313" key="1">
    <source>
        <dbReference type="EMBL" id="KEQ02120.1"/>
    </source>
</evidence>
<dbReference type="SUPFAM" id="SSF52374">
    <property type="entry name" value="Nucleotidylyl transferase"/>
    <property type="match status" value="1"/>
</dbReference>
<name>A0A074VIA5_9NEIS</name>